<dbReference type="AlphaFoldDB" id="A0ABD4X0D7"/>
<dbReference type="Pfam" id="PF13391">
    <property type="entry name" value="HNH_2"/>
    <property type="match status" value="1"/>
</dbReference>
<feature type="domain" description="HNH nuclease" evidence="1">
    <location>
        <begin position="261"/>
        <end position="313"/>
    </location>
</feature>
<evidence type="ECO:0000313" key="3">
    <source>
        <dbReference type="EMBL" id="MDD9785882.1"/>
    </source>
</evidence>
<sequence>MSIPKNINREHVIEAIEKIKREGIPWRRQSIKYNLLYEKEYYPPKYVLSIANLFANGEEYSSYDFSGGDETNIFLERLGFEVIDISKKEKELTTFQVSILEPVNRSREYQLYNESTRDLIVYEYLFHSRTHRWLDERILGLNPDESRGYQAMGILQFIGLKDKHKGIFKELGIQEAIHLLEQQDTDFSLVIQCLNRHEKQGDNSLDITMESAKDEYDELESFVTVTPEIIEILETEREQVIKARIGQSTFKRDLVKIQKKCSLCGVSDERFLVASHIKPWSQSNHQERLDINNGLLLCPNHDSLFDRGYISFNNNGTILISSSLDDNERLFLNINDKLKIQLGYAQRQYMKWHRENKFK</sequence>
<proteinExistence type="predicted"/>
<accession>A0ABD4X0D7</accession>
<protein>
    <submittedName>
        <fullName evidence="3">HNH endonuclease</fullName>
    </submittedName>
</protein>
<organism evidence="3 4">
    <name type="scientific">Priestia megaterium</name>
    <name type="common">Bacillus megaterium</name>
    <dbReference type="NCBI Taxonomy" id="1404"/>
    <lineage>
        <taxon>Bacteria</taxon>
        <taxon>Bacillati</taxon>
        <taxon>Bacillota</taxon>
        <taxon>Bacilli</taxon>
        <taxon>Bacillales</taxon>
        <taxon>Bacillaceae</taxon>
        <taxon>Priestia</taxon>
    </lineage>
</organism>
<gene>
    <name evidence="3" type="ORF">PVE99_26300</name>
</gene>
<evidence type="ECO:0000259" key="2">
    <source>
        <dbReference type="Pfam" id="PF26345"/>
    </source>
</evidence>
<feature type="domain" description="ScoMcrA-like N-terminal head" evidence="2">
    <location>
        <begin position="6"/>
        <end position="82"/>
    </location>
</feature>
<name>A0ABD4X0D7_PRIMG</name>
<dbReference type="Pfam" id="PF26345">
    <property type="entry name" value="ScoMcrA_N"/>
    <property type="match status" value="1"/>
</dbReference>
<evidence type="ECO:0000259" key="1">
    <source>
        <dbReference type="Pfam" id="PF13391"/>
    </source>
</evidence>
<keyword evidence="3" id="KW-0255">Endonuclease</keyword>
<dbReference type="RefSeq" id="WP_274589350.1">
    <property type="nucleotide sequence ID" value="NZ_JARAOX010000219.1"/>
</dbReference>
<dbReference type="InterPro" id="IPR003615">
    <property type="entry name" value="HNH_nuc"/>
</dbReference>
<keyword evidence="3" id="KW-0540">Nuclease</keyword>
<dbReference type="GO" id="GO:0004519">
    <property type="term" value="F:endonuclease activity"/>
    <property type="evidence" value="ECO:0007669"/>
    <property type="project" value="UniProtKB-KW"/>
</dbReference>
<keyword evidence="3" id="KW-0378">Hydrolase</keyword>
<dbReference type="InterPro" id="IPR058807">
    <property type="entry name" value="ScoMcrA_N"/>
</dbReference>
<dbReference type="EMBL" id="JARAOX010000219">
    <property type="protein sequence ID" value="MDD9785882.1"/>
    <property type="molecule type" value="Genomic_DNA"/>
</dbReference>
<reference evidence="3 4" key="1">
    <citation type="submission" date="2023-02" db="EMBL/GenBank/DDBJ databases">
        <authorList>
            <person name="Olszewska D."/>
        </authorList>
    </citation>
    <scope>NUCLEOTIDE SEQUENCE [LARGE SCALE GENOMIC DNA]</scope>
    <source>
        <strain evidence="3 4">FDU301</strain>
    </source>
</reference>
<evidence type="ECO:0000313" key="4">
    <source>
        <dbReference type="Proteomes" id="UP001213771"/>
    </source>
</evidence>
<comment type="caution">
    <text evidence="3">The sequence shown here is derived from an EMBL/GenBank/DDBJ whole genome shotgun (WGS) entry which is preliminary data.</text>
</comment>
<dbReference type="Proteomes" id="UP001213771">
    <property type="component" value="Unassembled WGS sequence"/>
</dbReference>